<evidence type="ECO:0000313" key="2">
    <source>
        <dbReference type="EMBL" id="CAF2957065.1"/>
    </source>
</evidence>
<proteinExistence type="predicted"/>
<dbReference type="Proteomes" id="UP000675881">
    <property type="component" value="Chromosome 5"/>
</dbReference>
<evidence type="ECO:0000256" key="1">
    <source>
        <dbReference type="SAM" id="MobiDB-lite"/>
    </source>
</evidence>
<name>A0A7R8CWY3_LEPSM</name>
<evidence type="ECO:0000313" key="3">
    <source>
        <dbReference type="Proteomes" id="UP000675881"/>
    </source>
</evidence>
<accession>A0A7R8CWY3</accession>
<sequence>MSPGPSISSEDPLGDSLSNSSLDSSYTSSSQSLSNVEDNDSNRDSKKHSNTSFDEDQTIAEQTRPTSKHKKEPTNNSSHNNIHKLRSRLRTVNHIWVNEFDLEFCSDGDISDASVVWSDYGDEVILDEDELTQYTNPFQFKLSKKLTYSEMKYNRSDFPKLPNYLQGRPEQKKTEKNKKLLNEGKQDLLQSNSVLSSPKVNTSNSNDDPNMKNSILRGKLNFKSKREQDENPERTKEIKHIKKHTSGPMSKQSVKQKIENWDNLSGFWRMVLSENKMIITPMNYSRQLDHEFRQKKEIVTIQEYETAREKCSEWIDKYSDFFTV</sequence>
<dbReference type="AlphaFoldDB" id="A0A7R8CWY3"/>
<feature type="compositionally biased region" description="Basic and acidic residues" evidence="1">
    <location>
        <begin position="224"/>
        <end position="238"/>
    </location>
</feature>
<feature type="compositionally biased region" description="Low complexity" evidence="1">
    <location>
        <begin position="16"/>
        <end position="34"/>
    </location>
</feature>
<reference evidence="2" key="1">
    <citation type="submission" date="2021-02" db="EMBL/GenBank/DDBJ databases">
        <authorList>
            <person name="Bekaert M."/>
        </authorList>
    </citation>
    <scope>NUCLEOTIDE SEQUENCE</scope>
    <source>
        <strain evidence="2">IoA-00</strain>
    </source>
</reference>
<organism evidence="2 3">
    <name type="scientific">Lepeophtheirus salmonis</name>
    <name type="common">Salmon louse</name>
    <name type="synonym">Caligus salmonis</name>
    <dbReference type="NCBI Taxonomy" id="72036"/>
    <lineage>
        <taxon>Eukaryota</taxon>
        <taxon>Metazoa</taxon>
        <taxon>Ecdysozoa</taxon>
        <taxon>Arthropoda</taxon>
        <taxon>Crustacea</taxon>
        <taxon>Multicrustacea</taxon>
        <taxon>Hexanauplia</taxon>
        <taxon>Copepoda</taxon>
        <taxon>Siphonostomatoida</taxon>
        <taxon>Caligidae</taxon>
        <taxon>Lepeophtheirus</taxon>
    </lineage>
</organism>
<keyword evidence="3" id="KW-1185">Reference proteome</keyword>
<gene>
    <name evidence="2" type="ORF">LSAA_10011</name>
</gene>
<feature type="region of interest" description="Disordered" evidence="1">
    <location>
        <begin position="1"/>
        <end position="84"/>
    </location>
</feature>
<feature type="region of interest" description="Disordered" evidence="1">
    <location>
        <begin position="184"/>
        <end position="254"/>
    </location>
</feature>
<protein>
    <submittedName>
        <fullName evidence="2">(salmon louse) hypothetical protein</fullName>
    </submittedName>
</protein>
<dbReference type="EMBL" id="HG994584">
    <property type="protein sequence ID" value="CAF2957065.1"/>
    <property type="molecule type" value="Genomic_DNA"/>
</dbReference>
<feature type="compositionally biased region" description="Polar residues" evidence="1">
    <location>
        <begin position="188"/>
        <end position="213"/>
    </location>
</feature>